<name>A0A699K6L7_TANCI</name>
<sequence length="316" mass="35715">DAPIIEEYESDSNDDSVSNVQENIEKPSFAFTDFVKHVKTPRENVKETCTPNHYPKIETHDRHSHTRKGLGYARKSCFVCGSFSHLIRDCDFHEKRMTKQAALTKSKENGTGQQTHRPVWNNVKRVNHQKKFVPSVLLTKTGKIPVNAARQNSSRQAALTSTASKLNTARPFVNETRPTRCFNTSHSPHKRPFHNKTAQRNTFANHKVNTVKTSLSAVKASAGSNGKITGKGKIKAGRLDFEDVYYMEELKHYNLFSVSQMCDKKNKVLFTDTDCLMMSPDFKLPDEIKSCPNEAKARTIELKLGISSEDEKGKDL</sequence>
<evidence type="ECO:0000313" key="1">
    <source>
        <dbReference type="EMBL" id="GFA79613.1"/>
    </source>
</evidence>
<comment type="caution">
    <text evidence="1">The sequence shown here is derived from an EMBL/GenBank/DDBJ whole genome shotgun (WGS) entry which is preliminary data.</text>
</comment>
<accession>A0A699K6L7</accession>
<organism evidence="1">
    <name type="scientific">Tanacetum cinerariifolium</name>
    <name type="common">Dalmatian daisy</name>
    <name type="synonym">Chrysanthemum cinerariifolium</name>
    <dbReference type="NCBI Taxonomy" id="118510"/>
    <lineage>
        <taxon>Eukaryota</taxon>
        <taxon>Viridiplantae</taxon>
        <taxon>Streptophyta</taxon>
        <taxon>Embryophyta</taxon>
        <taxon>Tracheophyta</taxon>
        <taxon>Spermatophyta</taxon>
        <taxon>Magnoliopsida</taxon>
        <taxon>eudicotyledons</taxon>
        <taxon>Gunneridae</taxon>
        <taxon>Pentapetalae</taxon>
        <taxon>asterids</taxon>
        <taxon>campanulids</taxon>
        <taxon>Asterales</taxon>
        <taxon>Asteraceae</taxon>
        <taxon>Asteroideae</taxon>
        <taxon>Anthemideae</taxon>
        <taxon>Anthemidinae</taxon>
        <taxon>Tanacetum</taxon>
    </lineage>
</organism>
<proteinExistence type="predicted"/>
<feature type="non-terminal residue" evidence="1">
    <location>
        <position position="1"/>
    </location>
</feature>
<reference evidence="1" key="1">
    <citation type="journal article" date="2019" name="Sci. Rep.">
        <title>Draft genome of Tanacetum cinerariifolium, the natural source of mosquito coil.</title>
        <authorList>
            <person name="Yamashiro T."/>
            <person name="Shiraishi A."/>
            <person name="Satake H."/>
            <person name="Nakayama K."/>
        </authorList>
    </citation>
    <scope>NUCLEOTIDE SEQUENCE</scope>
</reference>
<dbReference type="EMBL" id="BKCJ010489522">
    <property type="protein sequence ID" value="GFA79613.1"/>
    <property type="molecule type" value="Genomic_DNA"/>
</dbReference>
<protein>
    <submittedName>
        <fullName evidence="1">Putative ribonuclease H-like domain-containing protein</fullName>
    </submittedName>
</protein>
<dbReference type="AlphaFoldDB" id="A0A699K6L7"/>
<gene>
    <name evidence="1" type="ORF">Tci_651585</name>
</gene>